<accession>A0A7S2UX35</accession>
<evidence type="ECO:0008006" key="3">
    <source>
        <dbReference type="Google" id="ProtNLM"/>
    </source>
</evidence>
<protein>
    <recommendedName>
        <fullName evidence="3">Tyrosine specific protein phosphatases domain-containing protein</fullName>
    </recommendedName>
</protein>
<dbReference type="Pfam" id="PF13350">
    <property type="entry name" value="Y_phosphatase3"/>
    <property type="match status" value="1"/>
</dbReference>
<dbReference type="SUPFAM" id="SSF52799">
    <property type="entry name" value="(Phosphotyrosine protein) phosphatases II"/>
    <property type="match status" value="2"/>
</dbReference>
<dbReference type="EMBL" id="HBHR01003378">
    <property type="protein sequence ID" value="CAD9859045.1"/>
    <property type="molecule type" value="Transcribed_RNA"/>
</dbReference>
<dbReference type="InterPro" id="IPR029021">
    <property type="entry name" value="Prot-tyrosine_phosphatase-like"/>
</dbReference>
<name>A0A7S2UX35_9STRA</name>
<feature type="signal peptide" evidence="1">
    <location>
        <begin position="1"/>
        <end position="18"/>
    </location>
</feature>
<dbReference type="GO" id="GO:0004721">
    <property type="term" value="F:phosphoprotein phosphatase activity"/>
    <property type="evidence" value="ECO:0007669"/>
    <property type="project" value="InterPro"/>
</dbReference>
<dbReference type="PANTHER" id="PTHR31126">
    <property type="entry name" value="TYROSINE-PROTEIN PHOSPHATASE"/>
    <property type="match status" value="1"/>
</dbReference>
<keyword evidence="1" id="KW-0732">Signal</keyword>
<dbReference type="AlphaFoldDB" id="A0A7S2UX35"/>
<gene>
    <name evidence="2" type="ORF">FJAP1339_LOCUS1564</name>
</gene>
<evidence type="ECO:0000313" key="2">
    <source>
        <dbReference type="EMBL" id="CAD9859045.1"/>
    </source>
</evidence>
<reference evidence="2" key="1">
    <citation type="submission" date="2021-01" db="EMBL/GenBank/DDBJ databases">
        <authorList>
            <person name="Corre E."/>
            <person name="Pelletier E."/>
            <person name="Niang G."/>
            <person name="Scheremetjew M."/>
            <person name="Finn R."/>
            <person name="Kale V."/>
            <person name="Holt S."/>
            <person name="Cochrane G."/>
            <person name="Meng A."/>
            <person name="Brown T."/>
            <person name="Cohen L."/>
        </authorList>
    </citation>
    <scope>NUCLEOTIDE SEQUENCE</scope>
    <source>
        <strain evidence="2">CCMP1661</strain>
    </source>
</reference>
<organism evidence="2">
    <name type="scientific">Fibrocapsa japonica</name>
    <dbReference type="NCBI Taxonomy" id="94617"/>
    <lineage>
        <taxon>Eukaryota</taxon>
        <taxon>Sar</taxon>
        <taxon>Stramenopiles</taxon>
        <taxon>Ochrophyta</taxon>
        <taxon>Raphidophyceae</taxon>
        <taxon>Chattonellales</taxon>
        <taxon>Chattonellaceae</taxon>
        <taxon>Fibrocapsa</taxon>
    </lineage>
</organism>
<dbReference type="InterPro" id="IPR026893">
    <property type="entry name" value="Tyr/Ser_Pase_IphP-type"/>
</dbReference>
<dbReference type="Gene3D" id="3.90.190.10">
    <property type="entry name" value="Protein tyrosine phosphatase superfamily"/>
    <property type="match status" value="1"/>
</dbReference>
<feature type="chain" id="PRO_5030840668" description="Tyrosine specific protein phosphatases domain-containing protein" evidence="1">
    <location>
        <begin position="19"/>
        <end position="396"/>
    </location>
</feature>
<proteinExistence type="predicted"/>
<dbReference type="PROSITE" id="PS00383">
    <property type="entry name" value="TYR_PHOSPHATASE_1"/>
    <property type="match status" value="1"/>
</dbReference>
<sequence>MALFKFCIIASCFLQTWGFVAPQQRMINYANGLRMENTGLSTAKDRLDFVDQEQPMEPSEFLKNLENVKNCRDLANVKGSPIKPGRVLRTGFLSNATSKDVKNLLEKLGLKTVIDLRSPREIDDDKHEGSIFESFQSVDWTEDQQRRKWERRSKRSRAKYLVQRAAMELQGKAAAWNYRKKMSEKREKEREETMRAKASQRYFISLMNESLYKKGVISRLGNRQKAAAVMYLAGAVVSTRAYKRARSLVLKKVNEGGLGLLNELLLSKSGKGVCRTLKILATPERLPVAIHCTAGKDRTGFIAMLVLSMLGVEREAIVADYTLSDTAYADLNDKAAMVGALKQEDLDPDIFLCAPSYVCEDTLNLIDAQYGSVEKYLDSIGFDKEWREKLRLALTT</sequence>
<dbReference type="PANTHER" id="PTHR31126:SF1">
    <property type="entry name" value="TYROSINE SPECIFIC PROTEIN PHOSPHATASES DOMAIN-CONTAINING PROTEIN"/>
    <property type="match status" value="1"/>
</dbReference>
<dbReference type="InterPro" id="IPR016130">
    <property type="entry name" value="Tyr_Pase_AS"/>
</dbReference>
<evidence type="ECO:0000256" key="1">
    <source>
        <dbReference type="SAM" id="SignalP"/>
    </source>
</evidence>